<feature type="compositionally biased region" description="Polar residues" evidence="2">
    <location>
        <begin position="743"/>
        <end position="755"/>
    </location>
</feature>
<feature type="compositionally biased region" description="Basic and acidic residues" evidence="2">
    <location>
        <begin position="718"/>
        <end position="741"/>
    </location>
</feature>
<evidence type="ECO:0000313" key="5">
    <source>
        <dbReference type="EMBL" id="KFG59036.1"/>
    </source>
</evidence>
<dbReference type="PANTHER" id="PTHR12109">
    <property type="entry name" value="RING FINGER PROTEIN 141-RELATED"/>
    <property type="match status" value="1"/>
</dbReference>
<proteinExistence type="predicted"/>
<keyword evidence="3" id="KW-0812">Transmembrane</keyword>
<feature type="compositionally biased region" description="Polar residues" evidence="2">
    <location>
        <begin position="864"/>
        <end position="878"/>
    </location>
</feature>
<name>A0A086LQW8_TOXGO</name>
<dbReference type="SUPFAM" id="SSF57850">
    <property type="entry name" value="RING/U-box"/>
    <property type="match status" value="1"/>
</dbReference>
<feature type="transmembrane region" description="Helical" evidence="3">
    <location>
        <begin position="211"/>
        <end position="234"/>
    </location>
</feature>
<evidence type="ECO:0000313" key="6">
    <source>
        <dbReference type="Proteomes" id="UP000028834"/>
    </source>
</evidence>
<feature type="transmembrane region" description="Helical" evidence="3">
    <location>
        <begin position="53"/>
        <end position="73"/>
    </location>
</feature>
<dbReference type="InterPro" id="IPR001841">
    <property type="entry name" value="Znf_RING"/>
</dbReference>
<dbReference type="Gene3D" id="3.30.40.10">
    <property type="entry name" value="Zinc/RING finger domain, C3HC4 (zinc finger)"/>
    <property type="match status" value="1"/>
</dbReference>
<dbReference type="SMART" id="SM00184">
    <property type="entry name" value="RING"/>
    <property type="match status" value="1"/>
</dbReference>
<sequence>MFRPSLLLPSDEYRGHSMWKVGWMCSGVLFESGSALLMAILAWCYATMDVTQAVWATLPLPVAVFDLLVLLLGLHRLHVGRAWLLTSELHVRYLLLFSFLFRLLSSLTLSLVLLDFLPLTLLPVPPCMGYLGGVVINMYAGDSYTWIRLHVLDLVVSLTCMNVVLSSLSASPWSASCLLYPVFAVCVAFVALTLLLWYVLITDAALRRDTLLRLAVNLLLHLSFSLFLSIIFLAQFMDQRQAAAAELLPVEGVAGAGAQPGRRGSDLFSVLVSLFSPLIKHVDPPVKPARPLQSEPESPATPDGTSLLSPDEEIRGEADMITATYWAIPLLFALLLVQIFAGSWFVFLVASHTDVSSPPESPFLSLSAPSYASGESRCPNGAAGLRGPEEALPLTCNMRVTLEKVGHHFYRILHSPGPDASAEQVAFLRDAFPFTRHQKEAHETRKEDMVAALAQETRDTPLARSETSAGRQGVEVDNSGDDREGDDAELEFAVAVDLSGEAGKGEGRLACEESWRGETEGEIENPPERRLGKQGRDKSGDKSRGVSPPSGAAQRARRECEGGGMSESRGGMPDSLDGVEKVTGLPVSPEAAPPTVERGRRSRNADAREDRDSGPNRTNIIAQGELKLDQETASAVVSADGDPLASASPLESVCPSPSSLPSSLPRDAHLSSSSSLRSSQPIKCTSERSARPDTIQEARRGAEGAEGVGEGEETADGWEGRRERAAAAEANEQKSGIHEGSARTLSTLGEANQSCRPKGSEGETSREQPLSALRWVNRTGKEHTHSRLTEGARHPGEAASGSARVEGVSSLGAEDISGEQVPSSVIRRQGRAGSKVEVGGEDQRDKRDSLSVTSPRQTAGDETGSPSKAPSRASSGGQTDEGDLCIICFQSRPNAVLLFCGHGGLCFHCAQTCFRRNGRCPTCRQAVKGVVELQDESCQVEEERNSQKRDGDRPWEKRGDRRAVVTATVKDVKKS</sequence>
<feature type="compositionally biased region" description="Basic and acidic residues" evidence="2">
    <location>
        <begin position="941"/>
        <end position="963"/>
    </location>
</feature>
<keyword evidence="1" id="KW-0863">Zinc-finger</keyword>
<feature type="transmembrane region" description="Helical" evidence="3">
    <location>
        <begin position="177"/>
        <end position="199"/>
    </location>
</feature>
<comment type="caution">
    <text evidence="5">The sequence shown here is derived from an EMBL/GenBank/DDBJ whole genome shotgun (WGS) entry which is preliminary data.</text>
</comment>
<dbReference type="InterPro" id="IPR047126">
    <property type="entry name" value="RNF141-like"/>
</dbReference>
<dbReference type="Pfam" id="PF13920">
    <property type="entry name" value="zf-C3HC4_3"/>
    <property type="match status" value="1"/>
</dbReference>
<dbReference type="VEuPathDB" id="ToxoDB:TGRUB_304750"/>
<keyword evidence="3" id="KW-1133">Transmembrane helix</keyword>
<gene>
    <name evidence="5" type="ORF">TGRUB_304750</name>
</gene>
<feature type="region of interest" description="Disordered" evidence="2">
    <location>
        <begin position="456"/>
        <end position="485"/>
    </location>
</feature>
<evidence type="ECO:0000256" key="1">
    <source>
        <dbReference type="PROSITE-ProRule" id="PRU00175"/>
    </source>
</evidence>
<feature type="region of interest" description="Disordered" evidence="2">
    <location>
        <begin position="938"/>
        <end position="975"/>
    </location>
</feature>
<feature type="transmembrane region" description="Helical" evidence="3">
    <location>
        <begin position="93"/>
        <end position="114"/>
    </location>
</feature>
<dbReference type="AlphaFoldDB" id="A0A086LQW8"/>
<feature type="transmembrane region" description="Helical" evidence="3">
    <location>
        <begin position="20"/>
        <end position="46"/>
    </location>
</feature>
<accession>A0A086LQW8</accession>
<feature type="region of interest" description="Disordered" evidence="2">
    <location>
        <begin position="505"/>
        <end position="879"/>
    </location>
</feature>
<feature type="compositionally biased region" description="Basic and acidic residues" evidence="2">
    <location>
        <begin position="597"/>
        <end position="614"/>
    </location>
</feature>
<dbReference type="Proteomes" id="UP000028834">
    <property type="component" value="Unassembled WGS sequence"/>
</dbReference>
<feature type="compositionally biased region" description="Low complexity" evidence="2">
    <location>
        <begin position="648"/>
        <end position="679"/>
    </location>
</feature>
<feature type="compositionally biased region" description="Basic and acidic residues" evidence="2">
    <location>
        <begin position="779"/>
        <end position="796"/>
    </location>
</feature>
<evidence type="ECO:0000256" key="2">
    <source>
        <dbReference type="SAM" id="MobiDB-lite"/>
    </source>
</evidence>
<feature type="compositionally biased region" description="Basic and acidic residues" evidence="2">
    <location>
        <begin position="526"/>
        <end position="544"/>
    </location>
</feature>
<feature type="region of interest" description="Disordered" evidence="2">
    <location>
        <begin position="285"/>
        <end position="311"/>
    </location>
</feature>
<organism evidence="5 6">
    <name type="scientific">Toxoplasma gondii RUB</name>
    <dbReference type="NCBI Taxonomy" id="935652"/>
    <lineage>
        <taxon>Eukaryota</taxon>
        <taxon>Sar</taxon>
        <taxon>Alveolata</taxon>
        <taxon>Apicomplexa</taxon>
        <taxon>Conoidasida</taxon>
        <taxon>Coccidia</taxon>
        <taxon>Eucoccidiorida</taxon>
        <taxon>Eimeriorina</taxon>
        <taxon>Sarcocystidae</taxon>
        <taxon>Toxoplasma</taxon>
    </lineage>
</organism>
<evidence type="ECO:0000259" key="4">
    <source>
        <dbReference type="PROSITE" id="PS50089"/>
    </source>
</evidence>
<feature type="domain" description="RING-type" evidence="4">
    <location>
        <begin position="885"/>
        <end position="924"/>
    </location>
</feature>
<reference evidence="5 6" key="1">
    <citation type="submission" date="2014-05" db="EMBL/GenBank/DDBJ databases">
        <authorList>
            <person name="Sibley D."/>
            <person name="Venepally P."/>
            <person name="Karamycheva S."/>
            <person name="Hadjithomas M."/>
            <person name="Khan A."/>
            <person name="Brunk B."/>
            <person name="Roos D."/>
            <person name="Caler E."/>
            <person name="Lorenzi H."/>
        </authorList>
    </citation>
    <scope>NUCLEOTIDE SEQUENCE [LARGE SCALE GENOMIC DNA]</scope>
    <source>
        <strain evidence="5 6">RUB</strain>
    </source>
</reference>
<keyword evidence="1" id="KW-0862">Zinc</keyword>
<dbReference type="PROSITE" id="PS50089">
    <property type="entry name" value="ZF_RING_2"/>
    <property type="match status" value="1"/>
</dbReference>
<dbReference type="GO" id="GO:0008270">
    <property type="term" value="F:zinc ion binding"/>
    <property type="evidence" value="ECO:0007669"/>
    <property type="project" value="UniProtKB-KW"/>
</dbReference>
<feature type="compositionally biased region" description="Basic and acidic residues" evidence="2">
    <location>
        <begin position="685"/>
        <end position="703"/>
    </location>
</feature>
<evidence type="ECO:0000256" key="3">
    <source>
        <dbReference type="SAM" id="Phobius"/>
    </source>
</evidence>
<dbReference type="InterPro" id="IPR013083">
    <property type="entry name" value="Znf_RING/FYVE/PHD"/>
</dbReference>
<feature type="transmembrane region" description="Helical" evidence="3">
    <location>
        <begin position="146"/>
        <end position="165"/>
    </location>
</feature>
<feature type="compositionally biased region" description="Basic and acidic residues" evidence="2">
    <location>
        <begin position="505"/>
        <end position="519"/>
    </location>
</feature>
<dbReference type="OrthoDB" id="3045089at2759"/>
<keyword evidence="3" id="KW-0472">Membrane</keyword>
<protein>
    <submittedName>
        <fullName evidence="5">Zinc finger, C3HC4 type (RING finger) domain-containing protein</fullName>
    </submittedName>
</protein>
<dbReference type="EMBL" id="AFYV02002319">
    <property type="protein sequence ID" value="KFG59036.1"/>
    <property type="molecule type" value="Genomic_DNA"/>
</dbReference>
<keyword evidence="1" id="KW-0479">Metal-binding</keyword>
<feature type="transmembrane region" description="Helical" evidence="3">
    <location>
        <begin position="325"/>
        <end position="350"/>
    </location>
</feature>